<dbReference type="PANTHER" id="PTHR10845:SF192">
    <property type="entry name" value="DOUBLE HIT, ISOFORM B"/>
    <property type="match status" value="1"/>
</dbReference>
<feature type="compositionally biased region" description="Low complexity" evidence="2">
    <location>
        <begin position="26"/>
        <end position="52"/>
    </location>
</feature>
<proteinExistence type="predicted"/>
<organism evidence="4 5">
    <name type="scientific">Geranomyces variabilis</name>
    <dbReference type="NCBI Taxonomy" id="109894"/>
    <lineage>
        <taxon>Eukaryota</taxon>
        <taxon>Fungi</taxon>
        <taxon>Fungi incertae sedis</taxon>
        <taxon>Chytridiomycota</taxon>
        <taxon>Chytridiomycota incertae sedis</taxon>
        <taxon>Chytridiomycetes</taxon>
        <taxon>Spizellomycetales</taxon>
        <taxon>Powellomycetaceae</taxon>
        <taxon>Geranomyces</taxon>
    </lineage>
</organism>
<dbReference type="Proteomes" id="UP001212152">
    <property type="component" value="Unassembled WGS sequence"/>
</dbReference>
<evidence type="ECO:0000259" key="3">
    <source>
        <dbReference type="PROSITE" id="PS50132"/>
    </source>
</evidence>
<feature type="region of interest" description="Disordered" evidence="2">
    <location>
        <begin position="979"/>
        <end position="1007"/>
    </location>
</feature>
<protein>
    <recommendedName>
        <fullName evidence="3">RGS domain-containing protein</fullName>
    </recommendedName>
</protein>
<dbReference type="PANTHER" id="PTHR10845">
    <property type="entry name" value="REGULATOR OF G PROTEIN SIGNALING"/>
    <property type="match status" value="1"/>
</dbReference>
<keyword evidence="5" id="KW-1185">Reference proteome</keyword>
<dbReference type="Gene3D" id="1.10.167.10">
    <property type="entry name" value="Regulator of G-protein Signalling 4, domain 2"/>
    <property type="match status" value="1"/>
</dbReference>
<feature type="compositionally biased region" description="Low complexity" evidence="2">
    <location>
        <begin position="1"/>
        <end position="19"/>
    </location>
</feature>
<feature type="compositionally biased region" description="Polar residues" evidence="2">
    <location>
        <begin position="291"/>
        <end position="307"/>
    </location>
</feature>
<comment type="caution">
    <text evidence="4">The sequence shown here is derived from an EMBL/GenBank/DDBJ whole genome shotgun (WGS) entry which is preliminary data.</text>
</comment>
<feature type="compositionally biased region" description="Polar residues" evidence="2">
    <location>
        <begin position="54"/>
        <end position="63"/>
    </location>
</feature>
<dbReference type="AlphaFoldDB" id="A0AAD5TR74"/>
<evidence type="ECO:0000313" key="4">
    <source>
        <dbReference type="EMBL" id="KAJ3182049.1"/>
    </source>
</evidence>
<feature type="coiled-coil region" evidence="1">
    <location>
        <begin position="1034"/>
        <end position="1071"/>
    </location>
</feature>
<feature type="region of interest" description="Disordered" evidence="2">
    <location>
        <begin position="1076"/>
        <end position="1186"/>
    </location>
</feature>
<gene>
    <name evidence="4" type="ORF">HDU87_000389</name>
</gene>
<feature type="domain" description="RGS" evidence="3">
    <location>
        <begin position="321"/>
        <end position="438"/>
    </location>
</feature>
<dbReference type="InterPro" id="IPR016137">
    <property type="entry name" value="RGS"/>
</dbReference>
<keyword evidence="1" id="KW-0175">Coiled coil</keyword>
<dbReference type="PRINTS" id="PR01301">
    <property type="entry name" value="RGSPROTEIN"/>
</dbReference>
<dbReference type="InterPro" id="IPR044926">
    <property type="entry name" value="RGS_subdomain_2"/>
</dbReference>
<feature type="compositionally biased region" description="Polar residues" evidence="2">
    <location>
        <begin position="767"/>
        <end position="776"/>
    </location>
</feature>
<evidence type="ECO:0000313" key="5">
    <source>
        <dbReference type="Proteomes" id="UP001212152"/>
    </source>
</evidence>
<feature type="region of interest" description="Disordered" evidence="2">
    <location>
        <begin position="287"/>
        <end position="307"/>
    </location>
</feature>
<feature type="region of interest" description="Disordered" evidence="2">
    <location>
        <begin position="758"/>
        <end position="863"/>
    </location>
</feature>
<feature type="compositionally biased region" description="Low complexity" evidence="2">
    <location>
        <begin position="1133"/>
        <end position="1159"/>
    </location>
</feature>
<dbReference type="SUPFAM" id="SSF48097">
    <property type="entry name" value="Regulator of G-protein signaling, RGS"/>
    <property type="match status" value="1"/>
</dbReference>
<dbReference type="CDD" id="cd07440">
    <property type="entry name" value="RGS"/>
    <property type="match status" value="1"/>
</dbReference>
<dbReference type="InterPro" id="IPR036305">
    <property type="entry name" value="RGS_sf"/>
</dbReference>
<name>A0AAD5TR74_9FUNG</name>
<sequence length="1186" mass="128269">MSSNSPPSGGRPRSQSFGQKLLRTFGPGSPDPCSGGNGSSSPGSRRSSVLRGTDNATAGYKNNSSRDEPESTSPSSRSGDLLLQQPQLLTPRESMYSDDSSERRVRIARVMSKQQQRISTHIQLFSKITVAIAGTDVVMTVTINRSDTIEELSKLIEAEYAYLFFMQEDDAAKNDSGSKDLQQKANSKRDPLVIGQMYDAGQLALKFDDKVGDVLGFTERVSVINAFEGESVNRALNVDGGNESYAAAFLEPTTVGRNVSTSGELLDNSRATAGSDASLLRSGTDEIRPLTQGSDHTKASSAQSQASLRTAKSSIGSLDDRLQSCLRNKLALRFFSEACAEEYTIENLLFWLDVEVFQSLPSGQRQMYGQYIYLTYVSCFAPLQVNIPAEIRNDIQWPMDPHHVAETTFDEAQEQVYAMLKNHSFLRFEKSAKYKQYLDARAQDHNSFMQSRIAGPFANHFQANIETARAVIPMLEKTAAHTEGLSSRKAAKEGEKVATIKFRESMLSRTVVQYFPLANRIMDGYFNETNRSSWGNKQKRMHKEKKLAKFFGERPSVELIQRQIAQASAGYLRTGTSSGGAGGAAGSRDSYGESEIMLMMMAAGNKERAGNAQGGGGGGGGGGAGDGPEDSDVTGDDPTSQIARRRKKEKLEEFFGDKLPKQQRIVQQLMVSSVGGDQFSVNDLEEAAARDEDFDNDSDGDSGFNVETTNELDPEERRMLQRRHKKIASMLGETLDEKTIGKRVTLAALQEKNTTVIGGNTDLYDSIASSLSSPATVGSRKPSDAGPNVGASGYRRPSIIPAHMRGDGPGATAGGEGSSSTDGLSRNRAVTRKSGGDDEDEEEASSPTDGSGGAGDGTGDDSRLAHKRRLDKISSLMGQRIGVGEIIEARAHVNPNIQPAVPSRPLTLEEKKLFQKKSTKLERMLGQLPPVEAIMQGLPGNARPEVERVRKSLVGLQFLVKNAKDVVEILDAVREISDVKSDRDSGSESPALTPVTVGGAGDGSKESRQKKLNKLRKFFGDKISVEMVVETQLLADLERSLQDVTQDEDELSILRAEVRSLRDEVRRRSDEFRLDGIIGDGGDDGNKEFFMDPDFLDDDAAGAGGGGGGGSGGERSRGHSTTTKDRENRRSRLSSYVTTSTSSSSRSTELVPRSGGSSDEGSREQVDVAGGADSRTKSTLRAGSGQ</sequence>
<reference evidence="4" key="1">
    <citation type="submission" date="2020-05" db="EMBL/GenBank/DDBJ databases">
        <title>Phylogenomic resolution of chytrid fungi.</title>
        <authorList>
            <person name="Stajich J.E."/>
            <person name="Amses K."/>
            <person name="Simmons R."/>
            <person name="Seto K."/>
            <person name="Myers J."/>
            <person name="Bonds A."/>
            <person name="Quandt C.A."/>
            <person name="Barry K."/>
            <person name="Liu P."/>
            <person name="Grigoriev I."/>
            <person name="Longcore J.E."/>
            <person name="James T.Y."/>
        </authorList>
    </citation>
    <scope>NUCLEOTIDE SEQUENCE</scope>
    <source>
        <strain evidence="4">JEL0379</strain>
    </source>
</reference>
<evidence type="ECO:0000256" key="1">
    <source>
        <dbReference type="SAM" id="Coils"/>
    </source>
</evidence>
<evidence type="ECO:0000256" key="2">
    <source>
        <dbReference type="SAM" id="MobiDB-lite"/>
    </source>
</evidence>
<dbReference type="Pfam" id="PF00615">
    <property type="entry name" value="RGS"/>
    <property type="match status" value="1"/>
</dbReference>
<feature type="region of interest" description="Disordered" evidence="2">
    <location>
        <begin position="1"/>
        <end position="103"/>
    </location>
</feature>
<dbReference type="SMART" id="SM00315">
    <property type="entry name" value="RGS"/>
    <property type="match status" value="1"/>
</dbReference>
<feature type="compositionally biased region" description="Gly residues" evidence="2">
    <location>
        <begin position="612"/>
        <end position="626"/>
    </location>
</feature>
<dbReference type="EMBL" id="JADGJQ010000010">
    <property type="protein sequence ID" value="KAJ3182049.1"/>
    <property type="molecule type" value="Genomic_DNA"/>
</dbReference>
<accession>A0AAD5TR74</accession>
<dbReference type="PROSITE" id="PS50132">
    <property type="entry name" value="RGS"/>
    <property type="match status" value="1"/>
</dbReference>
<feature type="compositionally biased region" description="Gly residues" evidence="2">
    <location>
        <begin position="1102"/>
        <end position="1113"/>
    </location>
</feature>
<feature type="compositionally biased region" description="Basic and acidic residues" evidence="2">
    <location>
        <begin position="1114"/>
        <end position="1130"/>
    </location>
</feature>
<feature type="region of interest" description="Disordered" evidence="2">
    <location>
        <begin position="686"/>
        <end position="716"/>
    </location>
</feature>
<feature type="region of interest" description="Disordered" evidence="2">
    <location>
        <begin position="607"/>
        <end position="643"/>
    </location>
</feature>
<feature type="compositionally biased region" description="Gly residues" evidence="2">
    <location>
        <begin position="807"/>
        <end position="817"/>
    </location>
</feature>
<feature type="compositionally biased region" description="Polar residues" evidence="2">
    <location>
        <begin position="1177"/>
        <end position="1186"/>
    </location>
</feature>